<dbReference type="OrthoDB" id="2327304at2"/>
<reference evidence="1 2" key="1">
    <citation type="journal article" date="2019" name="Int. J. Syst. Evol. Microbiol.">
        <title>Lactobacillus salitolerans sp. nov., a novel lactic acid bacterium isolated from spent mushroom substrates.</title>
        <authorList>
            <person name="Tohno M."/>
            <person name="Tanizawa Y."/>
            <person name="Kojima Y."/>
            <person name="Sakamoto M."/>
            <person name="Nakamura Y."/>
            <person name="Ohkuma M."/>
            <person name="Kobayashi H."/>
        </authorList>
    </citation>
    <scope>NUCLEOTIDE SEQUENCE [LARGE SCALE GENOMIC DNA]</scope>
    <source>
        <strain evidence="1 2">YK43</strain>
    </source>
</reference>
<evidence type="ECO:0000313" key="1">
    <source>
        <dbReference type="EMBL" id="GBG93558.1"/>
    </source>
</evidence>
<protein>
    <submittedName>
        <fullName evidence="1">Uncharacterized protein</fullName>
    </submittedName>
</protein>
<proteinExistence type="predicted"/>
<dbReference type="RefSeq" id="WP_124974189.1">
    <property type="nucleotide sequence ID" value="NZ_BFFP01000001.1"/>
</dbReference>
<dbReference type="Proteomes" id="UP000286848">
    <property type="component" value="Unassembled WGS sequence"/>
</dbReference>
<sequence>MNEHAKVEAAEKNPLFDQQALRNFVAANDDLTFTQHSQDAILLFPDGQLIRPLKEQDGKRTTYHYVMKYYFRQIGLPKVPEIKRQNQRLFNNLVTKGVGVVNLIPETWSALKGDQQDLTVTQKEFLEDHQYQVFSYVKNKPLNMEGLYRWLGELD</sequence>
<comment type="caution">
    <text evidence="1">The sequence shown here is derived from an EMBL/GenBank/DDBJ whole genome shotgun (WGS) entry which is preliminary data.</text>
</comment>
<dbReference type="AlphaFoldDB" id="A0A401IPU7"/>
<keyword evidence="2" id="KW-1185">Reference proteome</keyword>
<name>A0A401IPU7_9LACO</name>
<gene>
    <name evidence="1" type="ORF">LFYK43_00170</name>
</gene>
<accession>A0A401IPU7</accession>
<evidence type="ECO:0000313" key="2">
    <source>
        <dbReference type="Proteomes" id="UP000286848"/>
    </source>
</evidence>
<organism evidence="1 2">
    <name type="scientific">Ligilactobacillus salitolerans</name>
    <dbReference type="NCBI Taxonomy" id="1808352"/>
    <lineage>
        <taxon>Bacteria</taxon>
        <taxon>Bacillati</taxon>
        <taxon>Bacillota</taxon>
        <taxon>Bacilli</taxon>
        <taxon>Lactobacillales</taxon>
        <taxon>Lactobacillaceae</taxon>
        <taxon>Ligilactobacillus</taxon>
    </lineage>
</organism>
<dbReference type="EMBL" id="BFFP01000001">
    <property type="protein sequence ID" value="GBG93558.1"/>
    <property type="molecule type" value="Genomic_DNA"/>
</dbReference>